<dbReference type="HOGENOM" id="CLU_1428205_0_0_1"/>
<organism evidence="2 3">
    <name type="scientific">Kazachstania africana (strain ATCC 22294 / BCRC 22015 / CBS 2517 / CECT 1963 / NBRC 1671 / NRRL Y-8276)</name>
    <name type="common">Yeast</name>
    <name type="synonym">Kluyveromyces africanus</name>
    <dbReference type="NCBI Taxonomy" id="1071382"/>
    <lineage>
        <taxon>Eukaryota</taxon>
        <taxon>Fungi</taxon>
        <taxon>Dikarya</taxon>
        <taxon>Ascomycota</taxon>
        <taxon>Saccharomycotina</taxon>
        <taxon>Saccharomycetes</taxon>
        <taxon>Saccharomycetales</taxon>
        <taxon>Saccharomycetaceae</taxon>
        <taxon>Kazachstania</taxon>
    </lineage>
</organism>
<dbReference type="RefSeq" id="XP_003959531.1">
    <property type="nucleotide sequence ID" value="XM_003959482.1"/>
</dbReference>
<sequence>MTAKRGKLNTEPEEDYSKERLDIGNLNQDTLSTIQKEEEKASILLKSKPEEASMDKDDSSEKKETDKEEKQTLIMNPNLEENGNIKVAKDSYEVNLIKAEETIIRNELSSKKHISSRADKIKSNSTKARRVGRDKIVPKNITSRRLKELKQKTAKKTQAGRSFPQTVVWSFLGATLSSVAKRVINRSLQG</sequence>
<evidence type="ECO:0000256" key="1">
    <source>
        <dbReference type="SAM" id="MobiDB-lite"/>
    </source>
</evidence>
<name>H2B196_KAZAF</name>
<dbReference type="AlphaFoldDB" id="H2B196"/>
<gene>
    <name evidence="2" type="primary">KAFR0K00410</name>
    <name evidence="2" type="ORF">KAFR_0K00410</name>
</gene>
<proteinExistence type="predicted"/>
<protein>
    <submittedName>
        <fullName evidence="2">Uncharacterized protein</fullName>
    </submittedName>
</protein>
<evidence type="ECO:0000313" key="3">
    <source>
        <dbReference type="Proteomes" id="UP000005220"/>
    </source>
</evidence>
<dbReference type="KEGG" id="kaf:KAFR_0K00410"/>
<dbReference type="GeneID" id="13886585"/>
<feature type="region of interest" description="Disordered" evidence="1">
    <location>
        <begin position="1"/>
        <end position="78"/>
    </location>
</feature>
<dbReference type="Proteomes" id="UP000005220">
    <property type="component" value="Chromosome 11"/>
</dbReference>
<evidence type="ECO:0000313" key="2">
    <source>
        <dbReference type="EMBL" id="CCF60396.1"/>
    </source>
</evidence>
<accession>H2B196</accession>
<feature type="compositionally biased region" description="Polar residues" evidence="1">
    <location>
        <begin position="25"/>
        <end position="34"/>
    </location>
</feature>
<keyword evidence="3" id="KW-1185">Reference proteome</keyword>
<feature type="compositionally biased region" description="Basic and acidic residues" evidence="1">
    <location>
        <begin position="35"/>
        <end position="71"/>
    </location>
</feature>
<dbReference type="EMBL" id="HE650831">
    <property type="protein sequence ID" value="CCF60396.1"/>
    <property type="molecule type" value="Genomic_DNA"/>
</dbReference>
<reference evidence="2 3" key="1">
    <citation type="journal article" date="2011" name="Proc. Natl. Acad. Sci. U.S.A.">
        <title>Evolutionary erosion of yeast sex chromosomes by mating-type switching accidents.</title>
        <authorList>
            <person name="Gordon J.L."/>
            <person name="Armisen D."/>
            <person name="Proux-Wera E."/>
            <person name="Oheigeartaigh S.S."/>
            <person name="Byrne K.P."/>
            <person name="Wolfe K.H."/>
        </authorList>
    </citation>
    <scope>NUCLEOTIDE SEQUENCE [LARGE SCALE GENOMIC DNA]</scope>
    <source>
        <strain evidence="3">ATCC 22294 / BCRC 22015 / CBS 2517 / CECT 1963 / NBRC 1671 / NRRL Y-8276</strain>
    </source>
</reference>
<dbReference type="InParanoid" id="H2B196"/>